<evidence type="ECO:0000256" key="8">
    <source>
        <dbReference type="ARBA" id="ARBA00047899"/>
    </source>
</evidence>
<protein>
    <recommendedName>
        <fullName evidence="1">non-specific serine/threonine protein kinase</fullName>
        <ecNumber evidence="1">2.7.11.1</ecNumber>
    </recommendedName>
</protein>
<dbReference type="InterPro" id="IPR050839">
    <property type="entry name" value="Rho-assoc_Ser/Thr_Kinase"/>
</dbReference>
<sequence>MEFLPGGDLLSLLSRYEDGLDEPSARFYLAELVEAIGAVHQLGYAHRDVRPENVLIDRTGHLKLAGFGAAAKLTADKTVPRSPSRALRAGRSEPGAPSRALRAGRSEPGAPSRALRAGRSRRSRRSRCLIAAEVLAAMGGGARGSYGPECDWWSLGVVAYEMIYARAPFTGATATETAHNILNFQRSLQPPEEPRASGPCAELLRGLLCGAAERLGAQGLRCHAFFSSVDWSRLRHAVPPFVPALHAEDDVSHFEEPAAPRRPSAARPGAPPAGFQGQDLPFLGWFFSRAPSAAAGPEPAAAPRGGGTRRTASGRAPPPPLAAHTRRLNAGGEPPDPPAALSVTVQHSGVCLLGLITPWRFLTSDQEERGGASRRFIACRLRLRGKKSERTYCYGYGMCVCVCV</sequence>
<accession>A0A4Z2EBB8</accession>
<dbReference type="InterPro" id="IPR000961">
    <property type="entry name" value="AGC-kinase_C"/>
</dbReference>
<evidence type="ECO:0000256" key="6">
    <source>
        <dbReference type="ARBA" id="ARBA00022777"/>
    </source>
</evidence>
<dbReference type="PANTHER" id="PTHR22988">
    <property type="entry name" value="MYOTONIC DYSTROPHY S/T KINASE-RELATED"/>
    <property type="match status" value="1"/>
</dbReference>
<dbReference type="EMBL" id="SRLO01011515">
    <property type="protein sequence ID" value="TNN25850.1"/>
    <property type="molecule type" value="Genomic_DNA"/>
</dbReference>
<feature type="compositionally biased region" description="Low complexity" evidence="10">
    <location>
        <begin position="294"/>
        <end position="315"/>
    </location>
</feature>
<keyword evidence="5" id="KW-0547">Nucleotide-binding</keyword>
<dbReference type="PROSITE" id="PS50011">
    <property type="entry name" value="PROTEIN_KINASE_DOM"/>
    <property type="match status" value="1"/>
</dbReference>
<dbReference type="SMART" id="SM00133">
    <property type="entry name" value="S_TK_X"/>
    <property type="match status" value="1"/>
</dbReference>
<evidence type="ECO:0000256" key="3">
    <source>
        <dbReference type="ARBA" id="ARBA00022553"/>
    </source>
</evidence>
<evidence type="ECO:0000256" key="2">
    <source>
        <dbReference type="ARBA" id="ARBA00022527"/>
    </source>
</evidence>
<evidence type="ECO:0000256" key="9">
    <source>
        <dbReference type="ARBA" id="ARBA00048679"/>
    </source>
</evidence>
<keyword evidence="6 13" id="KW-0418">Kinase</keyword>
<keyword evidence="7" id="KW-0067">ATP-binding</keyword>
<dbReference type="SMART" id="SM00220">
    <property type="entry name" value="S_TKc"/>
    <property type="match status" value="1"/>
</dbReference>
<keyword evidence="14" id="KW-1185">Reference proteome</keyword>
<dbReference type="PANTHER" id="PTHR22988:SF71">
    <property type="entry name" value="CITRON RHO-INTERACTING KINASE"/>
    <property type="match status" value="1"/>
</dbReference>
<keyword evidence="3" id="KW-0597">Phosphoprotein</keyword>
<comment type="caution">
    <text evidence="13">The sequence shown here is derived from an EMBL/GenBank/DDBJ whole genome shotgun (WGS) entry which is preliminary data.</text>
</comment>
<feature type="domain" description="AGC-kinase C-terminal" evidence="12">
    <location>
        <begin position="227"/>
        <end position="297"/>
    </location>
</feature>
<dbReference type="Proteomes" id="UP000314294">
    <property type="component" value="Unassembled WGS sequence"/>
</dbReference>
<proteinExistence type="predicted"/>
<dbReference type="SUPFAM" id="SSF56112">
    <property type="entry name" value="Protein kinase-like (PK-like)"/>
    <property type="match status" value="1"/>
</dbReference>
<keyword evidence="2" id="KW-0723">Serine/threonine-protein kinase</keyword>
<evidence type="ECO:0000313" key="14">
    <source>
        <dbReference type="Proteomes" id="UP000314294"/>
    </source>
</evidence>
<organism evidence="13 14">
    <name type="scientific">Liparis tanakae</name>
    <name type="common">Tanaka's snailfish</name>
    <dbReference type="NCBI Taxonomy" id="230148"/>
    <lineage>
        <taxon>Eukaryota</taxon>
        <taxon>Metazoa</taxon>
        <taxon>Chordata</taxon>
        <taxon>Craniata</taxon>
        <taxon>Vertebrata</taxon>
        <taxon>Euteleostomi</taxon>
        <taxon>Actinopterygii</taxon>
        <taxon>Neopterygii</taxon>
        <taxon>Teleostei</taxon>
        <taxon>Neoteleostei</taxon>
        <taxon>Acanthomorphata</taxon>
        <taxon>Eupercaria</taxon>
        <taxon>Perciformes</taxon>
        <taxon>Cottioidei</taxon>
        <taxon>Cottales</taxon>
        <taxon>Liparidae</taxon>
        <taxon>Liparis</taxon>
    </lineage>
</organism>
<dbReference type="OrthoDB" id="2156623at2759"/>
<dbReference type="PROSITE" id="PS51285">
    <property type="entry name" value="AGC_KINASE_CTER"/>
    <property type="match status" value="1"/>
</dbReference>
<feature type="region of interest" description="Disordered" evidence="10">
    <location>
        <begin position="294"/>
        <end position="337"/>
    </location>
</feature>
<dbReference type="GO" id="GO:0004674">
    <property type="term" value="F:protein serine/threonine kinase activity"/>
    <property type="evidence" value="ECO:0007669"/>
    <property type="project" value="UniProtKB-KW"/>
</dbReference>
<dbReference type="InterPro" id="IPR000719">
    <property type="entry name" value="Prot_kinase_dom"/>
</dbReference>
<comment type="catalytic activity">
    <reaction evidence="9">
        <text>L-seryl-[protein] + ATP = O-phospho-L-seryl-[protein] + ADP + H(+)</text>
        <dbReference type="Rhea" id="RHEA:17989"/>
        <dbReference type="Rhea" id="RHEA-COMP:9863"/>
        <dbReference type="Rhea" id="RHEA-COMP:11604"/>
        <dbReference type="ChEBI" id="CHEBI:15378"/>
        <dbReference type="ChEBI" id="CHEBI:29999"/>
        <dbReference type="ChEBI" id="CHEBI:30616"/>
        <dbReference type="ChEBI" id="CHEBI:83421"/>
        <dbReference type="ChEBI" id="CHEBI:456216"/>
        <dbReference type="EC" id="2.7.11.1"/>
    </reaction>
</comment>
<evidence type="ECO:0000256" key="7">
    <source>
        <dbReference type="ARBA" id="ARBA00022840"/>
    </source>
</evidence>
<evidence type="ECO:0000256" key="5">
    <source>
        <dbReference type="ARBA" id="ARBA00022741"/>
    </source>
</evidence>
<dbReference type="EC" id="2.7.11.1" evidence="1"/>
<dbReference type="Pfam" id="PF00069">
    <property type="entry name" value="Pkinase"/>
    <property type="match status" value="2"/>
</dbReference>
<feature type="domain" description="Protein kinase" evidence="11">
    <location>
        <begin position="1"/>
        <end position="226"/>
    </location>
</feature>
<keyword evidence="4" id="KW-0808">Transferase</keyword>
<dbReference type="InterPro" id="IPR011009">
    <property type="entry name" value="Kinase-like_dom_sf"/>
</dbReference>
<evidence type="ECO:0000256" key="1">
    <source>
        <dbReference type="ARBA" id="ARBA00012513"/>
    </source>
</evidence>
<evidence type="ECO:0000256" key="10">
    <source>
        <dbReference type="SAM" id="MobiDB-lite"/>
    </source>
</evidence>
<evidence type="ECO:0000313" key="13">
    <source>
        <dbReference type="EMBL" id="TNN25850.1"/>
    </source>
</evidence>
<evidence type="ECO:0000259" key="11">
    <source>
        <dbReference type="PROSITE" id="PS50011"/>
    </source>
</evidence>
<comment type="catalytic activity">
    <reaction evidence="8">
        <text>L-threonyl-[protein] + ATP = O-phospho-L-threonyl-[protein] + ADP + H(+)</text>
        <dbReference type="Rhea" id="RHEA:46608"/>
        <dbReference type="Rhea" id="RHEA-COMP:11060"/>
        <dbReference type="Rhea" id="RHEA-COMP:11605"/>
        <dbReference type="ChEBI" id="CHEBI:15378"/>
        <dbReference type="ChEBI" id="CHEBI:30013"/>
        <dbReference type="ChEBI" id="CHEBI:30616"/>
        <dbReference type="ChEBI" id="CHEBI:61977"/>
        <dbReference type="ChEBI" id="CHEBI:456216"/>
        <dbReference type="EC" id="2.7.11.1"/>
    </reaction>
</comment>
<name>A0A4Z2EBB8_9TELE</name>
<feature type="region of interest" description="Disordered" evidence="10">
    <location>
        <begin position="76"/>
        <end position="121"/>
    </location>
</feature>
<evidence type="ECO:0000256" key="4">
    <source>
        <dbReference type="ARBA" id="ARBA00022679"/>
    </source>
</evidence>
<dbReference type="AlphaFoldDB" id="A0A4Z2EBB8"/>
<reference evidence="13 14" key="1">
    <citation type="submission" date="2019-03" db="EMBL/GenBank/DDBJ databases">
        <title>First draft genome of Liparis tanakae, snailfish: a comprehensive survey of snailfish specific genes.</title>
        <authorList>
            <person name="Kim W."/>
            <person name="Song I."/>
            <person name="Jeong J.-H."/>
            <person name="Kim D."/>
            <person name="Kim S."/>
            <person name="Ryu S."/>
            <person name="Song J.Y."/>
            <person name="Lee S.K."/>
        </authorList>
    </citation>
    <scope>NUCLEOTIDE SEQUENCE [LARGE SCALE GENOMIC DNA]</scope>
    <source>
        <tissue evidence="13">Muscle</tissue>
    </source>
</reference>
<dbReference type="GO" id="GO:0005524">
    <property type="term" value="F:ATP binding"/>
    <property type="evidence" value="ECO:0007669"/>
    <property type="project" value="UniProtKB-KW"/>
</dbReference>
<feature type="region of interest" description="Disordered" evidence="10">
    <location>
        <begin position="255"/>
        <end position="274"/>
    </location>
</feature>
<feature type="compositionally biased region" description="Low complexity" evidence="10">
    <location>
        <begin position="261"/>
        <end position="274"/>
    </location>
</feature>
<dbReference type="Gene3D" id="1.10.510.10">
    <property type="entry name" value="Transferase(Phosphotransferase) domain 1"/>
    <property type="match status" value="2"/>
</dbReference>
<evidence type="ECO:0000259" key="12">
    <source>
        <dbReference type="PROSITE" id="PS51285"/>
    </source>
</evidence>
<gene>
    <name evidence="13" type="primary">CIT_5</name>
    <name evidence="13" type="ORF">EYF80_064018</name>
</gene>